<accession>A0A8H4VLH5</accession>
<keyword evidence="3" id="KW-1185">Reference proteome</keyword>
<reference evidence="2 3" key="1">
    <citation type="submission" date="2019-12" db="EMBL/GenBank/DDBJ databases">
        <authorList>
            <person name="Floudas D."/>
            <person name="Bentzer J."/>
            <person name="Ahren D."/>
            <person name="Johansson T."/>
            <person name="Persson P."/>
            <person name="Tunlid A."/>
        </authorList>
    </citation>
    <scope>NUCLEOTIDE SEQUENCE [LARGE SCALE GENOMIC DNA]</scope>
    <source>
        <strain evidence="2 3">CBS 102.39</strain>
    </source>
</reference>
<evidence type="ECO:0000256" key="1">
    <source>
        <dbReference type="SAM" id="MobiDB-lite"/>
    </source>
</evidence>
<dbReference type="EMBL" id="JAACJL010000057">
    <property type="protein sequence ID" value="KAF4612435.1"/>
    <property type="molecule type" value="Genomic_DNA"/>
</dbReference>
<protein>
    <submittedName>
        <fullName evidence="2">Uncharacterized protein</fullName>
    </submittedName>
</protein>
<proteinExistence type="predicted"/>
<comment type="caution">
    <text evidence="2">The sequence shown here is derived from an EMBL/GenBank/DDBJ whole genome shotgun (WGS) entry which is preliminary data.</text>
</comment>
<feature type="region of interest" description="Disordered" evidence="1">
    <location>
        <begin position="1"/>
        <end position="20"/>
    </location>
</feature>
<name>A0A8H4VLH5_9AGAR</name>
<sequence>MLSSRSQKRSSSVYDGRMSFSSDTSTLLNVELPSYYPTYSPPKYVQVIEEEMLDPEDQAWGSPPATNLKWLRLSRKSKSKSKSS</sequence>
<evidence type="ECO:0000313" key="3">
    <source>
        <dbReference type="Proteomes" id="UP000521872"/>
    </source>
</evidence>
<organism evidence="2 3">
    <name type="scientific">Agrocybe pediades</name>
    <dbReference type="NCBI Taxonomy" id="84607"/>
    <lineage>
        <taxon>Eukaryota</taxon>
        <taxon>Fungi</taxon>
        <taxon>Dikarya</taxon>
        <taxon>Basidiomycota</taxon>
        <taxon>Agaricomycotina</taxon>
        <taxon>Agaricomycetes</taxon>
        <taxon>Agaricomycetidae</taxon>
        <taxon>Agaricales</taxon>
        <taxon>Agaricineae</taxon>
        <taxon>Strophariaceae</taxon>
        <taxon>Agrocybe</taxon>
    </lineage>
</organism>
<gene>
    <name evidence="2" type="ORF">D9613_004371</name>
</gene>
<dbReference type="AlphaFoldDB" id="A0A8H4VLH5"/>
<evidence type="ECO:0000313" key="2">
    <source>
        <dbReference type="EMBL" id="KAF4612435.1"/>
    </source>
</evidence>
<feature type="compositionally biased region" description="Low complexity" evidence="1">
    <location>
        <begin position="1"/>
        <end position="12"/>
    </location>
</feature>
<dbReference type="Proteomes" id="UP000521872">
    <property type="component" value="Unassembled WGS sequence"/>
</dbReference>